<feature type="region of interest" description="Disordered" evidence="1">
    <location>
        <begin position="178"/>
        <end position="203"/>
    </location>
</feature>
<comment type="caution">
    <text evidence="3">The sequence shown here is derived from an EMBL/GenBank/DDBJ whole genome shotgun (WGS) entry which is preliminary data.</text>
</comment>
<proteinExistence type="predicted"/>
<dbReference type="AlphaFoldDB" id="A0ABD1E2E6"/>
<keyword evidence="4" id="KW-1185">Reference proteome</keyword>
<dbReference type="InterPro" id="IPR039353">
    <property type="entry name" value="TF_Adf1"/>
</dbReference>
<dbReference type="Pfam" id="PF10545">
    <property type="entry name" value="MADF_DNA_bdg"/>
    <property type="match status" value="1"/>
</dbReference>
<gene>
    <name evidence="3" type="ORF">ABEB36_015075</name>
</gene>
<feature type="domain" description="MADF" evidence="2">
    <location>
        <begin position="25"/>
        <end position="111"/>
    </location>
</feature>
<dbReference type="SMART" id="SM00595">
    <property type="entry name" value="MADF"/>
    <property type="match status" value="1"/>
</dbReference>
<accession>A0ABD1E2E6</accession>
<evidence type="ECO:0000313" key="3">
    <source>
        <dbReference type="EMBL" id="KAL1488117.1"/>
    </source>
</evidence>
<evidence type="ECO:0000259" key="2">
    <source>
        <dbReference type="PROSITE" id="PS51029"/>
    </source>
</evidence>
<dbReference type="InterPro" id="IPR006578">
    <property type="entry name" value="MADF-dom"/>
</dbReference>
<dbReference type="PROSITE" id="PS51029">
    <property type="entry name" value="MADF"/>
    <property type="match status" value="1"/>
</dbReference>
<dbReference type="Proteomes" id="UP001566132">
    <property type="component" value="Unassembled WGS sequence"/>
</dbReference>
<sequence>MSDSEFQVLFCEEQETEIIEIDVSVLVETIQHYEFVYNMSHPDYKNAKKKQLAWEEIASILNCPVAECQKTWKSLRDRFTKEKNKMKSGSEAPESNWIYFPFMQFYSKYTKPRKTYTSTKIKSNVSTTEKDIPSRPSTSNSMWSTDEVLSPSSSHYSFDHDSEDVIPTIDTAANLLTHTGNPTASEGITKKRKKSNQNDSSGILNHVKDITTSLETITKVVPKSSNANRTFVDYVFMRLQEMEMEVSAVKRQEIFHILES</sequence>
<dbReference type="EMBL" id="JBDJPC010000015">
    <property type="protein sequence ID" value="KAL1488117.1"/>
    <property type="molecule type" value="Genomic_DNA"/>
</dbReference>
<name>A0ABD1E2E6_HYPHA</name>
<organism evidence="3 4">
    <name type="scientific">Hypothenemus hampei</name>
    <name type="common">Coffee berry borer</name>
    <dbReference type="NCBI Taxonomy" id="57062"/>
    <lineage>
        <taxon>Eukaryota</taxon>
        <taxon>Metazoa</taxon>
        <taxon>Ecdysozoa</taxon>
        <taxon>Arthropoda</taxon>
        <taxon>Hexapoda</taxon>
        <taxon>Insecta</taxon>
        <taxon>Pterygota</taxon>
        <taxon>Neoptera</taxon>
        <taxon>Endopterygota</taxon>
        <taxon>Coleoptera</taxon>
        <taxon>Polyphaga</taxon>
        <taxon>Cucujiformia</taxon>
        <taxon>Curculionidae</taxon>
        <taxon>Scolytinae</taxon>
        <taxon>Hypothenemus</taxon>
    </lineage>
</organism>
<feature type="region of interest" description="Disordered" evidence="1">
    <location>
        <begin position="118"/>
        <end position="146"/>
    </location>
</feature>
<dbReference type="PANTHER" id="PTHR12243">
    <property type="entry name" value="MADF DOMAIN TRANSCRIPTION FACTOR"/>
    <property type="match status" value="1"/>
</dbReference>
<protein>
    <recommendedName>
        <fullName evidence="2">MADF domain-containing protein</fullName>
    </recommendedName>
</protein>
<dbReference type="PANTHER" id="PTHR12243:SF67">
    <property type="entry name" value="COREPRESSOR OF PANGOLIN, ISOFORM A-RELATED"/>
    <property type="match status" value="1"/>
</dbReference>
<evidence type="ECO:0000256" key="1">
    <source>
        <dbReference type="SAM" id="MobiDB-lite"/>
    </source>
</evidence>
<feature type="compositionally biased region" description="Polar residues" evidence="1">
    <location>
        <begin position="135"/>
        <end position="144"/>
    </location>
</feature>
<reference evidence="3 4" key="1">
    <citation type="submission" date="2024-05" db="EMBL/GenBank/DDBJ databases">
        <title>Genetic variation in Jamaican populations of the coffee berry borer (Hypothenemus hampei).</title>
        <authorList>
            <person name="Errbii M."/>
            <person name="Myrie A."/>
        </authorList>
    </citation>
    <scope>NUCLEOTIDE SEQUENCE [LARGE SCALE GENOMIC DNA]</scope>
    <source>
        <strain evidence="3">JA-Hopewell-2020-01-JO</strain>
        <tissue evidence="3">Whole body</tissue>
    </source>
</reference>
<evidence type="ECO:0000313" key="4">
    <source>
        <dbReference type="Proteomes" id="UP001566132"/>
    </source>
</evidence>
<feature type="compositionally biased region" description="Polar residues" evidence="1">
    <location>
        <begin position="118"/>
        <end position="127"/>
    </location>
</feature>